<evidence type="ECO:0000256" key="2">
    <source>
        <dbReference type="SAM" id="SignalP"/>
    </source>
</evidence>
<protein>
    <recommendedName>
        <fullName evidence="3">HYR domain-containing protein</fullName>
    </recommendedName>
</protein>
<dbReference type="Pfam" id="PF02494">
    <property type="entry name" value="HYR"/>
    <property type="match status" value="1"/>
</dbReference>
<dbReference type="InterPro" id="IPR002105">
    <property type="entry name" value="Dockerin_1_rpt"/>
</dbReference>
<dbReference type="NCBIfam" id="TIGR04183">
    <property type="entry name" value="Por_Secre_tail"/>
    <property type="match status" value="1"/>
</dbReference>
<dbReference type="InterPro" id="IPR003410">
    <property type="entry name" value="HYR_dom"/>
</dbReference>
<dbReference type="InterPro" id="IPR026444">
    <property type="entry name" value="Secre_tail"/>
</dbReference>
<evidence type="ECO:0000256" key="1">
    <source>
        <dbReference type="ARBA" id="ARBA00022737"/>
    </source>
</evidence>
<proteinExistence type="predicted"/>
<comment type="caution">
    <text evidence="4">The sequence shown here is derived from an EMBL/GenBank/DDBJ whole genome shotgun (WGS) entry which is preliminary data.</text>
</comment>
<dbReference type="Pfam" id="PF00404">
    <property type="entry name" value="Dockerin_1"/>
    <property type="match status" value="1"/>
</dbReference>
<dbReference type="RefSeq" id="WP_044219089.1">
    <property type="nucleotide sequence ID" value="NZ_JBKAGJ010000017.1"/>
</dbReference>
<feature type="signal peptide" evidence="2">
    <location>
        <begin position="1"/>
        <end position="36"/>
    </location>
</feature>
<evidence type="ECO:0000313" key="4">
    <source>
        <dbReference type="EMBL" id="KGE88412.1"/>
    </source>
</evidence>
<sequence>MHNLFNLRKKQYPPQPALLMSLLLAIMLFAINQARATDHGTEAYQMPTCSAPVLNPVQYNCNGSVTISWASAPGANTYSADIMNQGNPVLDFANMTDTFFTVAPGSLTPGTDYTFAVTSECDNSTAASIQGIIEGGEIQNLLPVLSVAGSEGTSCPEATDGMAMLVVNDQSCGAVYSITVNGVTQSTTSSNFVTFSNLAVGSYTATLTLVDPGTCNLNSSCVDGISVDFSIASTDDEMPSLDITSNIGITPPATSTFNLPEGNCGLQFLWLITTSDNCNNAQVSATIQTFTNNTAVFPGGSVSLINTGDAYVLEGFAAIGTNILTITSSDQDGNQVTAEFEIEIVDNRPPVFQGPDGLLVQTPSCDNEVPVNWSVIAIDDCDIDAEIIQTQGPASGSYLNPGTYTVGYEAFDDYGNTAIYSFDITVVQGDSPAPIVDVSGNTQYTVTACETDAFVIFSGNIFDCNITPGTNVQPDIEVTGASLNVGYTNVQSGFAYFELSGFLDPGFYGVNVSYQGVEVSNILLEVVQEADLPAEIALPGNFTYALPYCQDSLWINMQVQVTDDCDEVISSDDLTTTLNGNPLDFDADLSEQGNFVYPILLTPDLDSAELLVIYNDGAGNTTEAFTRLNVTNKPDTIAPIIIYPNQNLQQHLNACAESLTEVCFQVKAVDDCSDEVPPFIQLIGSGGSLFPVTNTVGDTYCANINPGLYTVNIIATDEYGNTRQESFSIGITQDTAQLVNLACNDQINVVTDAQCQRLITPDMLLDGNFGCLTDADFSISIDDVDPSNGGILDGHGLFSYEIELAPGVDVGNGFIPCWGYVKGIDNKAPELTAPADTDEAVISTNGFVLQGSLANTMPTLNAPTYICLDGLSGNSTRYYNLQTVEVDATGFYTFLVTSDFADGLVAMALFEGSYSASNPCHNIVAEGTNLQGTTGTGIPYIALNILLTEGTTYTLLTSSQQPAQTGNYTYTILADGPGQAGLFDTTFNSAMVETVTFSPFVLAPVTYNQPLFCEDLDSLLNNPNSLQYTGSPVIEDNCGDVALSFEDTYSHIGGDCGVTVITRTFTATDAAGNSSTAVQTITLQRPDPEVDVNLPTNNLPIDCQATYATLPNGYPSPTVTGYPYINTVFGVVELNYAFCDVAATFQDGAQIPLCAGAYKFARTWQIFDWCDMSTLYTYQQWIKVGDFSAPIVTAPDIDYNGDGEIDMPVFSNSPFSCEAAFEAPLPVVEENCSDYEVHTAIVREDIDSTFNSNGQLIGTETDTVVVRVIGWNAPSRVVSGIPIGDYFFRYIVTDGCGNSTTRFFPFVVEDNVAPTAVCDQNTVVSIGGQDYGRVYAEDINNGSWDNCGVENLAVRRNGYNNQTASCGNDFSNFGPYVDFFCCDAGQPVMVELRVVDVNGNINTCMVQVVPGELAVPDCIAPADVTVDCTDLPLAFDVENPVALEQLFGTATANDNCGAITTELTPIVNMNCNAGTILRRFTATDGFGNVSTGDCQQLITVEQVHNYEIRFPADNAAVCGATQADTVTYSALGCDMLAVSSEDEIFEPTNGECYKIYRTWRVMNWCQYDGVSDPFIVSRDPDCDTENGEEAVFVLHRPDGFTYIDRDNDETEPNNNPLASENLCQGFDDYWQRADYDGGFYQYTQIISVFDEAAPTINFTPASPFCSLDNETCEGQVDYTFSVSDDCVMGTANNDILEVRVFLDAGNNGSLDMELTLTDMVVANFPSYEITGSFPIGSHRFEVQVSDGCGNSTVQSLPFEVVDCATPTLSCLNGLAVELDAYDSDGDGVADSGIGDVWADDFVIGDLTDCSGEVTYSINRLGDQPNIDSTGIYFSCADTGLVMVEVYAWDPVGNSTSCETFLFVQDNANYCSGAQPTAAAAGSIETPAGAHVEEVEINLSGQNGGWLVTGADGSFTFEGLTPGQDYTVTPSRDGDDLNGVSTFDLLLMNKHILGIQPFSTPYQIIAADVNNSGNVSTLDMIVLRKLILGDEVELTNNSSWRFVEADYIFPNPSNPWAEQFPEVLNINDIPQAGIANANFVAIKIGDVNGDAQPNNLVGIDERDFDGVFVLNLEDRRLEAGDEHTIYITSEDIQSVGGYQGTLFFEEEAVELMDVIPGRMDSKYIGTSFTSHGMVTLSWNKSEDELADYFGPNDVLFSIKLRAKSNLILSEVMRTNSRVTIAEAYSERGDLYEFGLEFYGRINGANANNRFELHQNYPNPFRDETVIGFELPEAVRYLLTISDIAGRVVKTIEQDGQKGYNAVTLNKAGLPEGILQYTLQAGTHVGTKRMMILAD</sequence>
<feature type="chain" id="PRO_5001940084" description="HYR domain-containing protein" evidence="2">
    <location>
        <begin position="37"/>
        <end position="2293"/>
    </location>
</feature>
<evidence type="ECO:0000313" key="5">
    <source>
        <dbReference type="Proteomes" id="UP000029736"/>
    </source>
</evidence>
<dbReference type="PROSITE" id="PS50825">
    <property type="entry name" value="HYR"/>
    <property type="match status" value="1"/>
</dbReference>
<dbReference type="EMBL" id="JPOS01000019">
    <property type="protein sequence ID" value="KGE88412.1"/>
    <property type="molecule type" value="Genomic_DNA"/>
</dbReference>
<accession>A0A098SBJ3</accession>
<dbReference type="PROSITE" id="PS00018">
    <property type="entry name" value="EF_HAND_1"/>
    <property type="match status" value="1"/>
</dbReference>
<reference evidence="4 5" key="1">
    <citation type="journal article" date="2014" name="Int. J. Syst. Evol. Microbiol.">
        <title>Phaeodactylibacter xiamenensis gen. nov., sp. nov., a member of the family Saprospiraceae isolated from the marine alga Phaeodactylum tricornutum.</title>
        <authorList>
            <person name="Chen Z.Jr."/>
            <person name="Lei X."/>
            <person name="Lai Q."/>
            <person name="Li Y."/>
            <person name="Zhang B."/>
            <person name="Zhang J."/>
            <person name="Zhang H."/>
            <person name="Yang L."/>
            <person name="Zheng W."/>
            <person name="Tian Y."/>
            <person name="Yu Z."/>
            <person name="Xu H.Jr."/>
            <person name="Zheng T."/>
        </authorList>
    </citation>
    <scope>NUCLEOTIDE SEQUENCE [LARGE SCALE GENOMIC DNA]</scope>
    <source>
        <strain evidence="4 5">KD52</strain>
    </source>
</reference>
<keyword evidence="1" id="KW-0677">Repeat</keyword>
<organism evidence="4 5">
    <name type="scientific">Phaeodactylibacter xiamenensis</name>
    <dbReference type="NCBI Taxonomy" id="1524460"/>
    <lineage>
        <taxon>Bacteria</taxon>
        <taxon>Pseudomonadati</taxon>
        <taxon>Bacteroidota</taxon>
        <taxon>Saprospiria</taxon>
        <taxon>Saprospirales</taxon>
        <taxon>Haliscomenobacteraceae</taxon>
        <taxon>Phaeodactylibacter</taxon>
    </lineage>
</organism>
<dbReference type="InterPro" id="IPR018247">
    <property type="entry name" value="EF_Hand_1_Ca_BS"/>
</dbReference>
<dbReference type="InterPro" id="IPR036439">
    <property type="entry name" value="Dockerin_dom_sf"/>
</dbReference>
<name>A0A098SBJ3_9BACT</name>
<dbReference type="Gene3D" id="1.10.1330.10">
    <property type="entry name" value="Dockerin domain"/>
    <property type="match status" value="1"/>
</dbReference>
<dbReference type="OrthoDB" id="1490203at2"/>
<evidence type="ECO:0000259" key="3">
    <source>
        <dbReference type="PROSITE" id="PS50825"/>
    </source>
</evidence>
<feature type="domain" description="HYR" evidence="3">
    <location>
        <begin position="345"/>
        <end position="428"/>
    </location>
</feature>
<dbReference type="GO" id="GO:0004553">
    <property type="term" value="F:hydrolase activity, hydrolyzing O-glycosyl compounds"/>
    <property type="evidence" value="ECO:0007669"/>
    <property type="project" value="InterPro"/>
</dbReference>
<keyword evidence="2" id="KW-0732">Signal</keyword>
<keyword evidence="5" id="KW-1185">Reference proteome</keyword>
<dbReference type="SUPFAM" id="SSF63446">
    <property type="entry name" value="Type I dockerin domain"/>
    <property type="match status" value="1"/>
</dbReference>
<dbReference type="Proteomes" id="UP000029736">
    <property type="component" value="Unassembled WGS sequence"/>
</dbReference>
<dbReference type="GO" id="GO:0000272">
    <property type="term" value="P:polysaccharide catabolic process"/>
    <property type="evidence" value="ECO:0007669"/>
    <property type="project" value="InterPro"/>
</dbReference>
<dbReference type="CDD" id="cd14252">
    <property type="entry name" value="Dockerin_like"/>
    <property type="match status" value="1"/>
</dbReference>
<gene>
    <name evidence="4" type="ORF">IX84_09490</name>
</gene>
<dbReference type="STRING" id="1524460.IX84_09490"/>